<dbReference type="AlphaFoldDB" id="A0A5C5YL24"/>
<comment type="caution">
    <text evidence="2">The sequence shown here is derived from an EMBL/GenBank/DDBJ whole genome shotgun (WGS) entry which is preliminary data.</text>
</comment>
<dbReference type="InterPro" id="IPR013424">
    <property type="entry name" value="Ice-binding_C"/>
</dbReference>
<dbReference type="OrthoDB" id="279237at2"/>
<accession>A0A5C5YL24</accession>
<sequence length="277" mass="28405">MQTNINMPDDSCERLGRRLARYALIAGGVGAASATDASAGIVGNSVVTPFGLNESVQIDLNGDGEIDFEIDHDRAQLNGADIDFLQIDKNDQVGLALPGVDFPDAGPVGINDDHGYLTDISGNYPTALSAGDTIGLGSSGLFEFQESSSYVGGGTTIRANRLIDEDAGQLDADAGTLTTLPGGAAGWTGLNGDVGYVGLAIDFNGGSDALSYGWVGVRITNEADATGEVVGFAYNDVPGEPILAGQVPEPSSLLIAGAAALALFGRRTLGRTRGRRV</sequence>
<proteinExistence type="predicted"/>
<evidence type="ECO:0000313" key="3">
    <source>
        <dbReference type="Proteomes" id="UP000318478"/>
    </source>
</evidence>
<protein>
    <recommendedName>
        <fullName evidence="1">Ice-binding protein C-terminal domain-containing protein</fullName>
    </recommendedName>
</protein>
<evidence type="ECO:0000259" key="1">
    <source>
        <dbReference type="Pfam" id="PF07589"/>
    </source>
</evidence>
<evidence type="ECO:0000313" key="2">
    <source>
        <dbReference type="EMBL" id="TWT75633.1"/>
    </source>
</evidence>
<dbReference type="Proteomes" id="UP000318478">
    <property type="component" value="Unassembled WGS sequence"/>
</dbReference>
<reference evidence="2 3" key="1">
    <citation type="submission" date="2019-02" db="EMBL/GenBank/DDBJ databases">
        <title>Deep-cultivation of Planctomycetes and their phenomic and genomic characterization uncovers novel biology.</title>
        <authorList>
            <person name="Wiegand S."/>
            <person name="Jogler M."/>
            <person name="Boedeker C."/>
            <person name="Pinto D."/>
            <person name="Vollmers J."/>
            <person name="Rivas-Marin E."/>
            <person name="Kohn T."/>
            <person name="Peeters S.H."/>
            <person name="Heuer A."/>
            <person name="Rast P."/>
            <person name="Oberbeckmann S."/>
            <person name="Bunk B."/>
            <person name="Jeske O."/>
            <person name="Meyerdierks A."/>
            <person name="Storesund J.E."/>
            <person name="Kallscheuer N."/>
            <person name="Luecker S."/>
            <person name="Lage O.M."/>
            <person name="Pohl T."/>
            <person name="Merkel B.J."/>
            <person name="Hornburger P."/>
            <person name="Mueller R.-W."/>
            <person name="Bruemmer F."/>
            <person name="Labrenz M."/>
            <person name="Spormann A.M."/>
            <person name="Op Den Camp H."/>
            <person name="Overmann J."/>
            <person name="Amann R."/>
            <person name="Jetten M.S.M."/>
            <person name="Mascher T."/>
            <person name="Medema M.H."/>
            <person name="Devos D.P."/>
            <person name="Kaster A.-K."/>
            <person name="Ovreas L."/>
            <person name="Rohde M."/>
            <person name="Galperin M.Y."/>
            <person name="Jogler C."/>
        </authorList>
    </citation>
    <scope>NUCLEOTIDE SEQUENCE [LARGE SCALE GENOMIC DNA]</scope>
    <source>
        <strain evidence="2 3">Pla123a</strain>
    </source>
</reference>
<name>A0A5C5YL24_9BACT</name>
<dbReference type="EMBL" id="SJPO01000007">
    <property type="protein sequence ID" value="TWT75633.1"/>
    <property type="molecule type" value="Genomic_DNA"/>
</dbReference>
<feature type="domain" description="Ice-binding protein C-terminal" evidence="1">
    <location>
        <begin position="246"/>
        <end position="267"/>
    </location>
</feature>
<gene>
    <name evidence="2" type="ORF">Pla123a_31430</name>
</gene>
<keyword evidence="3" id="KW-1185">Reference proteome</keyword>
<dbReference type="RefSeq" id="WP_146588558.1">
    <property type="nucleotide sequence ID" value="NZ_SJPO01000007.1"/>
</dbReference>
<dbReference type="Pfam" id="PF07589">
    <property type="entry name" value="PEP-CTERM"/>
    <property type="match status" value="1"/>
</dbReference>
<organism evidence="2 3">
    <name type="scientific">Posidoniimonas polymericola</name>
    <dbReference type="NCBI Taxonomy" id="2528002"/>
    <lineage>
        <taxon>Bacteria</taxon>
        <taxon>Pseudomonadati</taxon>
        <taxon>Planctomycetota</taxon>
        <taxon>Planctomycetia</taxon>
        <taxon>Pirellulales</taxon>
        <taxon>Lacipirellulaceae</taxon>
        <taxon>Posidoniimonas</taxon>
    </lineage>
</organism>